<evidence type="ECO:0000313" key="2">
    <source>
        <dbReference type="EMBL" id="ACB52517.1"/>
    </source>
</evidence>
<evidence type="ECO:0000313" key="3">
    <source>
        <dbReference type="Proteomes" id="UP000001203"/>
    </source>
</evidence>
<keyword evidence="3" id="KW-1185">Reference proteome</keyword>
<accession>B1WXH6</accession>
<reference evidence="2 3" key="1">
    <citation type="journal article" date="2008" name="Proc. Natl. Acad. Sci. U.S.A.">
        <title>The genome of Cyanothece 51142, a unicellular diazotrophic cyanobacterium important in the marine nitrogen cycle.</title>
        <authorList>
            <person name="Welsh E.A."/>
            <person name="Liberton M."/>
            <person name="Stoeckel J."/>
            <person name="Loh T."/>
            <person name="Elvitigala T."/>
            <person name="Wang C."/>
            <person name="Wollam A."/>
            <person name="Fulton R.S."/>
            <person name="Clifton S.W."/>
            <person name="Jacobs J.M."/>
            <person name="Aurora R."/>
            <person name="Ghosh B.K."/>
            <person name="Sherman L.A."/>
            <person name="Smith R.D."/>
            <person name="Wilson R.K."/>
            <person name="Pakrasi H.B."/>
        </authorList>
    </citation>
    <scope>NUCLEOTIDE SEQUENCE [LARGE SCALE GENOMIC DNA]</scope>
    <source>
        <strain evidence="3">ATCC 51142 / BH68</strain>
    </source>
</reference>
<keyword evidence="1" id="KW-0175">Coiled coil</keyword>
<organism evidence="2 3">
    <name type="scientific">Crocosphaera subtropica (strain ATCC 51142 / BH68)</name>
    <name type="common">Cyanothece sp. (strain ATCC 51142)</name>
    <dbReference type="NCBI Taxonomy" id="43989"/>
    <lineage>
        <taxon>Bacteria</taxon>
        <taxon>Bacillati</taxon>
        <taxon>Cyanobacteriota</taxon>
        <taxon>Cyanophyceae</taxon>
        <taxon>Oscillatoriophycideae</taxon>
        <taxon>Chroococcales</taxon>
        <taxon>Aphanothecaceae</taxon>
        <taxon>Crocosphaera</taxon>
        <taxon>Crocosphaera subtropica</taxon>
    </lineage>
</organism>
<feature type="coiled-coil region" evidence="1">
    <location>
        <begin position="10"/>
        <end position="69"/>
    </location>
</feature>
<dbReference type="eggNOG" id="ENOG502ZK5Q">
    <property type="taxonomic scope" value="Bacteria"/>
</dbReference>
<dbReference type="STRING" id="43989.cce_3169"/>
<sequence>MIMWWRSSRLDRIEANMEKMEQNMQRMQQNINELAEISTATNRRIDRFVEEMREERQKDRERTEQLQRAVEYLLSKDN</sequence>
<dbReference type="KEGG" id="cyt:cce_3169"/>
<dbReference type="HOGENOM" id="CLU_2768908_0_0_3"/>
<evidence type="ECO:0000256" key="1">
    <source>
        <dbReference type="SAM" id="Coils"/>
    </source>
</evidence>
<proteinExistence type="predicted"/>
<gene>
    <name evidence="2" type="ordered locus">cce_3169</name>
</gene>
<dbReference type="AlphaFoldDB" id="B1WXH6"/>
<dbReference type="EMBL" id="CP000806">
    <property type="protein sequence ID" value="ACB52517.1"/>
    <property type="molecule type" value="Genomic_DNA"/>
</dbReference>
<name>B1WXH6_CROS5</name>
<protein>
    <submittedName>
        <fullName evidence="2">Uncharacterized protein</fullName>
    </submittedName>
</protein>
<dbReference type="Proteomes" id="UP000001203">
    <property type="component" value="Chromosome circular"/>
</dbReference>